<protein>
    <submittedName>
        <fullName evidence="1">Uncharacterized protein</fullName>
    </submittedName>
</protein>
<dbReference type="Proteomes" id="UP001062846">
    <property type="component" value="Chromosome 7"/>
</dbReference>
<dbReference type="EMBL" id="CM046394">
    <property type="protein sequence ID" value="KAI8545079.1"/>
    <property type="molecule type" value="Genomic_DNA"/>
</dbReference>
<evidence type="ECO:0000313" key="1">
    <source>
        <dbReference type="EMBL" id="KAI8545079.1"/>
    </source>
</evidence>
<name>A0ACC0MWX2_RHOML</name>
<evidence type="ECO:0000313" key="2">
    <source>
        <dbReference type="Proteomes" id="UP001062846"/>
    </source>
</evidence>
<proteinExistence type="predicted"/>
<gene>
    <name evidence="1" type="ORF">RHMOL_Rhmol07G0014900</name>
</gene>
<organism evidence="1 2">
    <name type="scientific">Rhododendron molle</name>
    <name type="common">Chinese azalea</name>
    <name type="synonym">Azalea mollis</name>
    <dbReference type="NCBI Taxonomy" id="49168"/>
    <lineage>
        <taxon>Eukaryota</taxon>
        <taxon>Viridiplantae</taxon>
        <taxon>Streptophyta</taxon>
        <taxon>Embryophyta</taxon>
        <taxon>Tracheophyta</taxon>
        <taxon>Spermatophyta</taxon>
        <taxon>Magnoliopsida</taxon>
        <taxon>eudicotyledons</taxon>
        <taxon>Gunneridae</taxon>
        <taxon>Pentapetalae</taxon>
        <taxon>asterids</taxon>
        <taxon>Ericales</taxon>
        <taxon>Ericaceae</taxon>
        <taxon>Ericoideae</taxon>
        <taxon>Rhodoreae</taxon>
        <taxon>Rhododendron</taxon>
    </lineage>
</organism>
<keyword evidence="2" id="KW-1185">Reference proteome</keyword>
<reference evidence="1" key="1">
    <citation type="submission" date="2022-02" db="EMBL/GenBank/DDBJ databases">
        <title>Plant Genome Project.</title>
        <authorList>
            <person name="Zhang R.-G."/>
        </authorList>
    </citation>
    <scope>NUCLEOTIDE SEQUENCE</scope>
    <source>
        <strain evidence="1">AT1</strain>
    </source>
</reference>
<accession>A0ACC0MWX2</accession>
<comment type="caution">
    <text evidence="1">The sequence shown here is derived from an EMBL/GenBank/DDBJ whole genome shotgun (WGS) entry which is preliminary data.</text>
</comment>
<sequence>MEREEIHVVMVPWLAFGHMIPFFQLSIALAKAGIRVSFVSTPKNIQRLPKLPPNLAPLITMVELPLTPAADHRRLLPEGAEATVDIPPEKMQFLKAAFDLMEEPFKQFVAKTRPDWIVVDVISHWAADVARECQVPLVCFYAYSAAVCAFVGPSGYLVGDGRRRVRSSPESMTSPPEWFSFPSSIALRTYEAILVHPGLYGNNGTGIPDADRLAKILESCHAIAVRSCTEFESEYLNLFAGLNNVPVIPVGLLPPEPPKERETVTDGPWTEIFEWLDQQPPSSVVFVGFGSECKLTKEQVHEISHGLELSNLPFLWALRKPNWAADDLDIFPSDFSGRTSGRGKVCIGWAPQMEILGHKSIGGSLFHSGWGSVIETLQFGHCLVLLPFIIDQGLHARLLVEKGLGIEVERREDGSFTGKDIAESLKRAMVSEEGEGMRAQAREAAAIFGERRLHDQYIAEFAEYLKHEAVKQC</sequence>